<dbReference type="InterPro" id="IPR014710">
    <property type="entry name" value="RmlC-like_jellyroll"/>
</dbReference>
<dbReference type="InterPro" id="IPR018490">
    <property type="entry name" value="cNMP-bd_dom_sf"/>
</dbReference>
<dbReference type="SMART" id="SM00419">
    <property type="entry name" value="HTH_CRP"/>
    <property type="match status" value="1"/>
</dbReference>
<dbReference type="PANTHER" id="PTHR24567:SF75">
    <property type="entry name" value="FUMARATE AND NITRATE REDUCTION REGULATORY PROTEIN"/>
    <property type="match status" value="1"/>
</dbReference>
<dbReference type="PROSITE" id="PS00042">
    <property type="entry name" value="HTH_CRP_1"/>
    <property type="match status" value="1"/>
</dbReference>
<evidence type="ECO:0000256" key="2">
    <source>
        <dbReference type="ARBA" id="ARBA00023125"/>
    </source>
</evidence>
<reference evidence="6" key="1">
    <citation type="journal article" date="2023" name="Int. J. Mol. Sci.">
        <title>Metagenomics Revealed a New Genus 'Candidatus Thiocaldithrix dubininis' gen. nov., sp. nov. and a New Species 'Candidatus Thiothrix putei' sp. nov. in the Family Thiotrichaceae, Some Members of Which Have Traits of Both Na+- and H+-Motive Energetics.</title>
        <authorList>
            <person name="Ravin N.V."/>
            <person name="Muntyan M.S."/>
            <person name="Smolyakov D.D."/>
            <person name="Rudenko T.S."/>
            <person name="Beletsky A.V."/>
            <person name="Mardanov A.V."/>
            <person name="Grabovich M.Y."/>
        </authorList>
    </citation>
    <scope>NUCLEOTIDE SEQUENCE</scope>
    <source>
        <strain evidence="6">GKL-01</strain>
    </source>
</reference>
<dbReference type="PROSITE" id="PS51063">
    <property type="entry name" value="HTH_CRP_2"/>
    <property type="match status" value="1"/>
</dbReference>
<dbReference type="Gene3D" id="2.60.120.10">
    <property type="entry name" value="Jelly Rolls"/>
    <property type="match status" value="1"/>
</dbReference>
<dbReference type="PRINTS" id="PR00034">
    <property type="entry name" value="HTHCRP"/>
</dbReference>
<dbReference type="Pfam" id="PF13545">
    <property type="entry name" value="HTH_Crp_2"/>
    <property type="match status" value="1"/>
</dbReference>
<dbReference type="CDD" id="cd00038">
    <property type="entry name" value="CAP_ED"/>
    <property type="match status" value="1"/>
</dbReference>
<dbReference type="InterPro" id="IPR018335">
    <property type="entry name" value="Tscrpt_reg_HTH_Crp-type_CS"/>
</dbReference>
<keyword evidence="1" id="KW-0805">Transcription regulation</keyword>
<dbReference type="CDD" id="cd00092">
    <property type="entry name" value="HTH_CRP"/>
    <property type="match status" value="1"/>
</dbReference>
<keyword evidence="3" id="KW-0804">Transcription</keyword>
<dbReference type="Proteomes" id="UP001300672">
    <property type="component" value="Chromosome"/>
</dbReference>
<evidence type="ECO:0000313" key="6">
    <source>
        <dbReference type="EMBL" id="WGZ89670.1"/>
    </source>
</evidence>
<dbReference type="GO" id="GO:0005829">
    <property type="term" value="C:cytosol"/>
    <property type="evidence" value="ECO:0007669"/>
    <property type="project" value="TreeGrafter"/>
</dbReference>
<dbReference type="Gene3D" id="1.10.10.10">
    <property type="entry name" value="Winged helix-like DNA-binding domain superfamily/Winged helix DNA-binding domain"/>
    <property type="match status" value="1"/>
</dbReference>
<evidence type="ECO:0000256" key="3">
    <source>
        <dbReference type="ARBA" id="ARBA00023163"/>
    </source>
</evidence>
<dbReference type="GO" id="GO:0003700">
    <property type="term" value="F:DNA-binding transcription factor activity"/>
    <property type="evidence" value="ECO:0007669"/>
    <property type="project" value="InterPro"/>
</dbReference>
<evidence type="ECO:0000259" key="4">
    <source>
        <dbReference type="PROSITE" id="PS50042"/>
    </source>
</evidence>
<name>A0AA95KGI9_9GAMM</name>
<evidence type="ECO:0000259" key="5">
    <source>
        <dbReference type="PROSITE" id="PS51063"/>
    </source>
</evidence>
<dbReference type="SUPFAM" id="SSF46785">
    <property type="entry name" value="Winged helix' DNA-binding domain"/>
    <property type="match status" value="1"/>
</dbReference>
<dbReference type="InterPro" id="IPR050397">
    <property type="entry name" value="Env_Response_Regulators"/>
</dbReference>
<proteinExistence type="predicted"/>
<dbReference type="Pfam" id="PF00027">
    <property type="entry name" value="cNMP_binding"/>
    <property type="match status" value="1"/>
</dbReference>
<dbReference type="InterPro" id="IPR000595">
    <property type="entry name" value="cNMP-bd_dom"/>
</dbReference>
<evidence type="ECO:0000256" key="1">
    <source>
        <dbReference type="ARBA" id="ARBA00023015"/>
    </source>
</evidence>
<dbReference type="SMART" id="SM00100">
    <property type="entry name" value="cNMP"/>
    <property type="match status" value="1"/>
</dbReference>
<dbReference type="KEGG" id="tdu:QJT80_09165"/>
<dbReference type="InterPro" id="IPR012318">
    <property type="entry name" value="HTH_CRP"/>
</dbReference>
<dbReference type="InterPro" id="IPR036388">
    <property type="entry name" value="WH-like_DNA-bd_sf"/>
</dbReference>
<dbReference type="SUPFAM" id="SSF51206">
    <property type="entry name" value="cAMP-binding domain-like"/>
    <property type="match status" value="1"/>
</dbReference>
<sequence length="257" mass="29392">MKNIPVHTPRKSAVACNNCSLSELCLPRGLTRDELELLEKTIDKTTKIKKRDYLFHRDDTQSSIYAVKSGAIKTSLSTPDGEEQILGFYLPGDLLGFDAFAHNRHTCDAQALDDSLVCELNMEHFQELCGKIASMRGQMLRQVGLEIEREHMLLLTLGQMRTEERLATFLSGLSERNRERGFSSSEFYLPMARHDLANYLGMAVETLSRMFSRLQEEKIITVQHRLIKIQDMQRLKQLAHHTCRPNEIPCTQQTAHS</sequence>
<gene>
    <name evidence="6" type="primary">fnr</name>
    <name evidence="6" type="ORF">QJT80_09165</name>
</gene>
<organism evidence="6">
    <name type="scientific">Candidatus Thiocaldithrix dubininis</name>
    <dbReference type="NCBI Taxonomy" id="3080823"/>
    <lineage>
        <taxon>Bacteria</taxon>
        <taxon>Pseudomonadati</taxon>
        <taxon>Pseudomonadota</taxon>
        <taxon>Gammaproteobacteria</taxon>
        <taxon>Thiotrichales</taxon>
        <taxon>Thiotrichaceae</taxon>
        <taxon>Candidatus Thiocaldithrix</taxon>
    </lineage>
</organism>
<dbReference type="EMBL" id="CP124755">
    <property type="protein sequence ID" value="WGZ89670.1"/>
    <property type="molecule type" value="Genomic_DNA"/>
</dbReference>
<reference evidence="6" key="2">
    <citation type="submission" date="2023-04" db="EMBL/GenBank/DDBJ databases">
        <authorList>
            <person name="Beletskiy A.V."/>
            <person name="Mardanov A.V."/>
            <person name="Ravin N.V."/>
        </authorList>
    </citation>
    <scope>NUCLEOTIDE SEQUENCE</scope>
    <source>
        <strain evidence="6">GKL-01</strain>
    </source>
</reference>
<accession>A0AA95KGI9</accession>
<dbReference type="AlphaFoldDB" id="A0AA95KGI9"/>
<dbReference type="PROSITE" id="PS50042">
    <property type="entry name" value="CNMP_BINDING_3"/>
    <property type="match status" value="1"/>
</dbReference>
<dbReference type="GO" id="GO:0003677">
    <property type="term" value="F:DNA binding"/>
    <property type="evidence" value="ECO:0007669"/>
    <property type="project" value="UniProtKB-KW"/>
</dbReference>
<feature type="domain" description="Cyclic nucleotide-binding" evidence="4">
    <location>
        <begin position="26"/>
        <end position="104"/>
    </location>
</feature>
<dbReference type="InterPro" id="IPR036390">
    <property type="entry name" value="WH_DNA-bd_sf"/>
</dbReference>
<dbReference type="FunFam" id="1.10.10.10:FF:000028">
    <property type="entry name" value="Fumarate/nitrate reduction transcriptional regulator Fnr"/>
    <property type="match status" value="1"/>
</dbReference>
<keyword evidence="2" id="KW-0238">DNA-binding</keyword>
<feature type="domain" description="HTH crp-type" evidence="5">
    <location>
        <begin position="160"/>
        <end position="233"/>
    </location>
</feature>
<dbReference type="NCBIfam" id="NF008365">
    <property type="entry name" value="PRK11161.1"/>
    <property type="match status" value="1"/>
</dbReference>
<dbReference type="PANTHER" id="PTHR24567">
    <property type="entry name" value="CRP FAMILY TRANSCRIPTIONAL REGULATORY PROTEIN"/>
    <property type="match status" value="1"/>
</dbReference>
<protein>
    <submittedName>
        <fullName evidence="6">Fumarate/nitrate reduction transcriptional regulator Fnr</fullName>
    </submittedName>
</protein>